<organism evidence="2 3">
    <name type="scientific">Pseudofrankia asymbiotica</name>
    <dbReference type="NCBI Taxonomy" id="1834516"/>
    <lineage>
        <taxon>Bacteria</taxon>
        <taxon>Bacillati</taxon>
        <taxon>Actinomycetota</taxon>
        <taxon>Actinomycetes</taxon>
        <taxon>Frankiales</taxon>
        <taxon>Frankiaceae</taxon>
        <taxon>Pseudofrankia</taxon>
    </lineage>
</organism>
<dbReference type="Pfam" id="PF13577">
    <property type="entry name" value="SnoaL_4"/>
    <property type="match status" value="1"/>
</dbReference>
<dbReference type="STRING" id="1834516.BL253_08100"/>
<dbReference type="AlphaFoldDB" id="A0A1V2IFF5"/>
<name>A0A1V2IFF5_9ACTN</name>
<gene>
    <name evidence="2" type="ORF">BL253_08100</name>
</gene>
<comment type="caution">
    <text evidence="2">The sequence shown here is derived from an EMBL/GenBank/DDBJ whole genome shotgun (WGS) entry which is preliminary data.</text>
</comment>
<protein>
    <submittedName>
        <fullName evidence="2">Polyketide cyclase</fullName>
    </submittedName>
</protein>
<dbReference type="OrthoDB" id="9180262at2"/>
<dbReference type="SUPFAM" id="SSF54427">
    <property type="entry name" value="NTF2-like"/>
    <property type="match status" value="1"/>
</dbReference>
<dbReference type="RefSeq" id="WP_076815122.1">
    <property type="nucleotide sequence ID" value="NZ_MOMC01000015.1"/>
</dbReference>
<dbReference type="EMBL" id="MOMC01000015">
    <property type="protein sequence ID" value="ONH31629.1"/>
    <property type="molecule type" value="Genomic_DNA"/>
</dbReference>
<dbReference type="InterPro" id="IPR037401">
    <property type="entry name" value="SnoaL-like"/>
</dbReference>
<accession>A0A1V2IFF5</accession>
<evidence type="ECO:0000313" key="2">
    <source>
        <dbReference type="EMBL" id="ONH31629.1"/>
    </source>
</evidence>
<dbReference type="InterPro" id="IPR032710">
    <property type="entry name" value="NTF2-like_dom_sf"/>
</dbReference>
<dbReference type="Proteomes" id="UP000188929">
    <property type="component" value="Unassembled WGS sequence"/>
</dbReference>
<proteinExistence type="predicted"/>
<dbReference type="Gene3D" id="3.10.450.50">
    <property type="match status" value="1"/>
</dbReference>
<reference evidence="3" key="1">
    <citation type="submission" date="2016-10" db="EMBL/GenBank/DDBJ databases">
        <title>Frankia sp. NRRL B-16386 Genome sequencing.</title>
        <authorList>
            <person name="Ghodhbane-Gtari F."/>
            <person name="Swanson E."/>
            <person name="Gueddou A."/>
            <person name="Hezbri K."/>
            <person name="Ktari K."/>
            <person name="Nouioui I."/>
            <person name="Morris K."/>
            <person name="Simpson S."/>
            <person name="Abebe-Akele F."/>
            <person name="Thomas K."/>
            <person name="Gtari M."/>
            <person name="Tisa L.S."/>
        </authorList>
    </citation>
    <scope>NUCLEOTIDE SEQUENCE [LARGE SCALE GENOMIC DNA]</scope>
    <source>
        <strain evidence="3">NRRL B-16386</strain>
    </source>
</reference>
<feature type="domain" description="SnoaL-like" evidence="1">
    <location>
        <begin position="4"/>
        <end position="123"/>
    </location>
</feature>
<dbReference type="CDD" id="cd00531">
    <property type="entry name" value="NTF2_like"/>
    <property type="match status" value="1"/>
</dbReference>
<sequence>MTLTAEDRTAIADVIHQYGHLIDAGELDRLGELFTPDVTYDLADLGHGTLTGVDAIRSAALAVGDSNPVGHHITNLVLTPQADGQVHARSKGIGIMADGSCGSVVHDDTIVHDGSTWRIHHRKITARRAPLGGLLAS</sequence>
<keyword evidence="3" id="KW-1185">Reference proteome</keyword>
<evidence type="ECO:0000259" key="1">
    <source>
        <dbReference type="Pfam" id="PF13577"/>
    </source>
</evidence>
<evidence type="ECO:0000313" key="3">
    <source>
        <dbReference type="Proteomes" id="UP000188929"/>
    </source>
</evidence>